<keyword evidence="1" id="KW-0732">Signal</keyword>
<evidence type="ECO:0000256" key="2">
    <source>
        <dbReference type="SAM" id="MobiDB-lite"/>
    </source>
</evidence>
<dbReference type="InterPro" id="IPR043990">
    <property type="entry name" value="AC_1"/>
</dbReference>
<dbReference type="Gene3D" id="2.40.128.130">
    <property type="entry name" value="Autotransporter beta-domain"/>
    <property type="match status" value="1"/>
</dbReference>
<dbReference type="Gene3D" id="2.160.20.20">
    <property type="match status" value="2"/>
</dbReference>
<evidence type="ECO:0000256" key="1">
    <source>
        <dbReference type="ARBA" id="ARBA00022729"/>
    </source>
</evidence>
<protein>
    <submittedName>
        <fullName evidence="4">Outer membrane autotransporter protein</fullName>
    </submittedName>
</protein>
<evidence type="ECO:0000313" key="4">
    <source>
        <dbReference type="EMBL" id="MDR6539771.1"/>
    </source>
</evidence>
<proteinExistence type="predicted"/>
<dbReference type="NCBIfam" id="TIGR02601">
    <property type="entry name" value="autotrns_rpt"/>
    <property type="match status" value="7"/>
</dbReference>
<organism evidence="4 5">
    <name type="scientific">Variovorax soli</name>
    <dbReference type="NCBI Taxonomy" id="376815"/>
    <lineage>
        <taxon>Bacteria</taxon>
        <taxon>Pseudomonadati</taxon>
        <taxon>Pseudomonadota</taxon>
        <taxon>Betaproteobacteria</taxon>
        <taxon>Burkholderiales</taxon>
        <taxon>Comamonadaceae</taxon>
        <taxon>Variovorax</taxon>
    </lineage>
</organism>
<dbReference type="InterPro" id="IPR012332">
    <property type="entry name" value="Autotransporter_pectin_lyase_C"/>
</dbReference>
<dbReference type="InterPro" id="IPR036709">
    <property type="entry name" value="Autotransporte_beta_dom_sf"/>
</dbReference>
<dbReference type="SUPFAM" id="SSF103515">
    <property type="entry name" value="Autotransporter"/>
    <property type="match status" value="1"/>
</dbReference>
<feature type="domain" description="Autotransporter" evidence="3">
    <location>
        <begin position="1299"/>
        <end position="1577"/>
    </location>
</feature>
<dbReference type="InterPro" id="IPR005546">
    <property type="entry name" value="Autotransporte_beta"/>
</dbReference>
<name>A0ABU1NP44_9BURK</name>
<dbReference type="InterPro" id="IPR006315">
    <property type="entry name" value="OM_autotransptr_brl_dom"/>
</dbReference>
<dbReference type="EMBL" id="JAVDRF010000025">
    <property type="protein sequence ID" value="MDR6539771.1"/>
    <property type="molecule type" value="Genomic_DNA"/>
</dbReference>
<dbReference type="Pfam" id="PF18883">
    <property type="entry name" value="AC_1"/>
    <property type="match status" value="1"/>
</dbReference>
<reference evidence="4 5" key="1">
    <citation type="submission" date="2023-07" db="EMBL/GenBank/DDBJ databases">
        <title>Sorghum-associated microbial communities from plants grown in Nebraska, USA.</title>
        <authorList>
            <person name="Schachtman D."/>
        </authorList>
    </citation>
    <scope>NUCLEOTIDE SEQUENCE [LARGE SCALE GENOMIC DNA]</scope>
    <source>
        <strain evidence="4 5">DS1781</strain>
    </source>
</reference>
<dbReference type="Pfam" id="PF12951">
    <property type="entry name" value="PATR"/>
    <property type="match status" value="9"/>
</dbReference>
<comment type="caution">
    <text evidence="4">The sequence shown here is derived from an EMBL/GenBank/DDBJ whole genome shotgun (WGS) entry which is preliminary data.</text>
</comment>
<dbReference type="PANTHER" id="PTHR35037">
    <property type="entry name" value="C-TERMINAL REGION OF AIDA-LIKE PROTEIN"/>
    <property type="match status" value="1"/>
</dbReference>
<dbReference type="InterPro" id="IPR011050">
    <property type="entry name" value="Pectin_lyase_fold/virulence"/>
</dbReference>
<feature type="compositionally biased region" description="Gly residues" evidence="2">
    <location>
        <begin position="1"/>
        <end position="45"/>
    </location>
</feature>
<dbReference type="NCBIfam" id="TIGR01414">
    <property type="entry name" value="autotrans_barl"/>
    <property type="match status" value="1"/>
</dbReference>
<dbReference type="PANTHER" id="PTHR35037:SF3">
    <property type="entry name" value="C-TERMINAL REGION OF AIDA-LIKE PROTEIN"/>
    <property type="match status" value="1"/>
</dbReference>
<dbReference type="Pfam" id="PF03797">
    <property type="entry name" value="Autotransporter"/>
    <property type="match status" value="1"/>
</dbReference>
<dbReference type="CDD" id="cd01344">
    <property type="entry name" value="PL2_Passenger_AT"/>
    <property type="match status" value="1"/>
</dbReference>
<gene>
    <name evidence="4" type="ORF">J2739_005573</name>
</gene>
<feature type="region of interest" description="Disordered" evidence="2">
    <location>
        <begin position="1"/>
        <end position="50"/>
    </location>
</feature>
<dbReference type="SMART" id="SM00869">
    <property type="entry name" value="Autotransporter"/>
    <property type="match status" value="1"/>
</dbReference>
<feature type="compositionally biased region" description="Pro residues" evidence="2">
    <location>
        <begin position="1216"/>
        <end position="1245"/>
    </location>
</feature>
<dbReference type="InterPro" id="IPR051551">
    <property type="entry name" value="Autotransporter_adhesion"/>
</dbReference>
<dbReference type="InterPro" id="IPR013425">
    <property type="entry name" value="Autotrns_rpt"/>
</dbReference>
<accession>A0ABU1NP44</accession>
<evidence type="ECO:0000259" key="3">
    <source>
        <dbReference type="PROSITE" id="PS51208"/>
    </source>
</evidence>
<feature type="region of interest" description="Disordered" evidence="2">
    <location>
        <begin position="1216"/>
        <end position="1246"/>
    </location>
</feature>
<evidence type="ECO:0000313" key="5">
    <source>
        <dbReference type="Proteomes" id="UP001184230"/>
    </source>
</evidence>
<keyword evidence="5" id="KW-1185">Reference proteome</keyword>
<dbReference type="PROSITE" id="PS51208">
    <property type="entry name" value="AUTOTRANSPORTER"/>
    <property type="match status" value="1"/>
</dbReference>
<dbReference type="SUPFAM" id="SSF51126">
    <property type="entry name" value="Pectin lyase-like"/>
    <property type="match status" value="2"/>
</dbReference>
<dbReference type="Proteomes" id="UP001184230">
    <property type="component" value="Unassembled WGS sequence"/>
</dbReference>
<sequence>MNASGDGGGSGGGGGGVSLSTGAGGKGGTGGDSEGSSGGSGGSGGSVLNTIQGDNTIPLLGMAGADGLKGQNVVDLVGTGGGGGGGGAFGLVLSGTGGSSNSSQIQGGRGGTGGLAGQRDLIFDRPGGGGGGGAGGGGVLLTGAINFTNSGSLSGGQGGSASTNASGTLLNNGVGGDGGMGMALTGGGSIDNSGVIAGGAGGEGGASPTFPTGGNGGAGVVLTAGGFVLNTGTIQGGTGGSKRGNNPDLLGPGAGGAGIVATGNVSITNAGMISGGLSGNGGATRANAVDLSGGNNTLTLQAGYGFTGNVVSASGATHGGDTLALGGDANPSAAFNVSDIVGSLPASYTGTQYVGFANLAKTGASTWQLTGNGSAGQTWSIAEGTLQGDANTFAGNIHFAPASPGADPGVVFNQGSLNANSPATTTYAGSISGAGTLTKIGDGTLTLTGSSSYTGTTAISGGTLALAGPASIAASSNVIVDGNLDLSGILFGATLTSLSGSGTVALGDRNLTLSNANGTFAGAIGGAGGLTLSGGTQALSGINTYSGGTTVTGGATLSISADQNLGAASGALTLDGGTLQTTAATTTARAITIANAGGFQTDANLTANGVISGANGLVKTGAGTLTLAGANTYSGGTSLLAGKVSVSADANLGAFGPLVFDGGTLQITGTGFTSTSRPVLWGPNGGGFDIVEGNASFSIGRTLTKGGSLTKEGAGTLVLSGANAYTGGTIISGGILAGSASSFGSGAIVDNATLRIDQAGDAIFANPISGSGTLMKTGAGTLSLSGANSYAGGTTVTQGTLSIAADQNLGAASGALNLDGGTLRTTSAFATARNVDLGAGGGTLQTAADLSASSIVSGAGALTKTGAGTLTLSGANTYAGGTTINAGTLAGSAASFGSGAIANNAALRIDQPEDATLANTVSGSGTVTKTGAGTLTLSGENSYSGGTDLKEGRLAVGNNRALGSGELAMHEGTILRFAADGLSLANPIAFTEAVDPFIDTGAFTATLTGAITGPGDLSKIGSGTLILAGANTYSGATTVAEGTLRAGAANTFSPASAHSVNPAATLDLAGFSQSVAALTNAGTVSLIGSAPGTTLTVTGPYVGNNGLLRLGTALGDSASVSDRLVLSGPSAVASGRTTVQVVNLGGLGALTTGNGIELVSAQGGATTTAQSTQDAFALQGGHVDAGAYEYRLQPGDAAGAGENWYLRSTSTLIAPAPPAPPPAVEPTSPAPPPLPAGPSSPPPAPAAAAIEVPTYRAEVPLFAALPEQLRQGNLAMLGNLHRRIGDDDVRTAASAQGLSDTSDRRAWGRVLSTRQSIEQSGTVTPQSEGRFSGLQAGTDLWSDPHWRTGLYAGQLDGDLQVKGFARGIANLPVGSNDLRSQYLGGYATWTHDSGFYADAVLQAGRHRYEVKPQTALRTKGKASSLSASLEIGQAFALGEGWQIEPQAQLVHQRIDLDDVDIAGARVRQAREGSWLARVGVRVKGDIATSAGRLQPYGRVNVYRTAGGSDTTRFISPAASTAIASSTGSTSTELAAGFTLGLSESTSLYGEVGKLWASGGDARVKSQLDASVGLRVRW</sequence>
<dbReference type="RefSeq" id="WP_309907737.1">
    <property type="nucleotide sequence ID" value="NZ_JAVDRF010000025.1"/>
</dbReference>